<organism evidence="3 4">
    <name type="scientific">Rhizopogon vesiculosus</name>
    <dbReference type="NCBI Taxonomy" id="180088"/>
    <lineage>
        <taxon>Eukaryota</taxon>
        <taxon>Fungi</taxon>
        <taxon>Dikarya</taxon>
        <taxon>Basidiomycota</taxon>
        <taxon>Agaricomycotina</taxon>
        <taxon>Agaricomycetes</taxon>
        <taxon>Agaricomycetidae</taxon>
        <taxon>Boletales</taxon>
        <taxon>Suillineae</taxon>
        <taxon>Rhizopogonaceae</taxon>
        <taxon>Rhizopogon</taxon>
    </lineage>
</organism>
<dbReference type="InterPro" id="IPR001810">
    <property type="entry name" value="F-box_dom"/>
</dbReference>
<name>A0A1J8QFK6_9AGAM</name>
<dbReference type="Proteomes" id="UP000183567">
    <property type="component" value="Unassembled WGS sequence"/>
</dbReference>
<evidence type="ECO:0000313" key="3">
    <source>
        <dbReference type="EMBL" id="OJA12144.1"/>
    </source>
</evidence>
<comment type="caution">
    <text evidence="3">The sequence shown here is derived from an EMBL/GenBank/DDBJ whole genome shotgun (WGS) entry which is preliminary data.</text>
</comment>
<protein>
    <recommendedName>
        <fullName evidence="2">F-box domain-containing protein</fullName>
    </recommendedName>
</protein>
<evidence type="ECO:0000313" key="4">
    <source>
        <dbReference type="Proteomes" id="UP000183567"/>
    </source>
</evidence>
<dbReference type="Gene3D" id="3.80.10.10">
    <property type="entry name" value="Ribonuclease Inhibitor"/>
    <property type="match status" value="1"/>
</dbReference>
<dbReference type="Pfam" id="PF12937">
    <property type="entry name" value="F-box-like"/>
    <property type="match status" value="1"/>
</dbReference>
<dbReference type="OrthoDB" id="2650726at2759"/>
<keyword evidence="4" id="KW-1185">Reference proteome</keyword>
<sequence length="245" mass="27581">MRRPSKRQRNDAGASITSPQSASKFGRKKLVQKDRALRTELVAVQIKLAIVHSKPNELAPSACLPTDVLVLIFHMLSLPSTPYENIYQCMPIIAISHVCHRWRAITLACSGLWTYVSPLLLGYDWTREMLTRSNGAPLTLDIQFQFPRCSTDASLKLAMKHLDQTRTLIITSNEKSGLEHASGPAPLLESITFTCTSYRYRLLAYHNLVKFETPALRRLVLGSCIRLYSTNATMIKDITHLDLVD</sequence>
<dbReference type="AlphaFoldDB" id="A0A1J8QFK6"/>
<dbReference type="EMBL" id="LVVM01004807">
    <property type="protein sequence ID" value="OJA12144.1"/>
    <property type="molecule type" value="Genomic_DNA"/>
</dbReference>
<evidence type="ECO:0000256" key="1">
    <source>
        <dbReference type="SAM" id="MobiDB-lite"/>
    </source>
</evidence>
<feature type="region of interest" description="Disordered" evidence="1">
    <location>
        <begin position="1"/>
        <end position="27"/>
    </location>
</feature>
<dbReference type="InterPro" id="IPR032675">
    <property type="entry name" value="LRR_dom_sf"/>
</dbReference>
<reference evidence="3 4" key="1">
    <citation type="submission" date="2016-03" db="EMBL/GenBank/DDBJ databases">
        <title>Comparative genomics of the ectomycorrhizal sister species Rhizopogon vinicolor and Rhizopogon vesiculosus (Basidiomycota: Boletales) reveals a divergence of the mating type B locus.</title>
        <authorList>
            <person name="Mujic A.B."/>
            <person name="Kuo A."/>
            <person name="Tritt A."/>
            <person name="Lipzen A."/>
            <person name="Chen C."/>
            <person name="Johnson J."/>
            <person name="Sharma A."/>
            <person name="Barry K."/>
            <person name="Grigoriev I.V."/>
            <person name="Spatafora J.W."/>
        </authorList>
    </citation>
    <scope>NUCLEOTIDE SEQUENCE [LARGE SCALE GENOMIC DNA]</scope>
    <source>
        <strain evidence="3 4">AM-OR11-056</strain>
    </source>
</reference>
<accession>A0A1J8QFK6</accession>
<proteinExistence type="predicted"/>
<feature type="domain" description="F-box" evidence="2">
    <location>
        <begin position="63"/>
        <end position="116"/>
    </location>
</feature>
<evidence type="ECO:0000259" key="2">
    <source>
        <dbReference type="Pfam" id="PF12937"/>
    </source>
</evidence>
<gene>
    <name evidence="3" type="ORF">AZE42_05143</name>
</gene>